<accession>A0A7S2TXR0</accession>
<protein>
    <submittedName>
        <fullName evidence="3">Uncharacterized protein</fullName>
    </submittedName>
</protein>
<evidence type="ECO:0000313" key="3">
    <source>
        <dbReference type="EMBL" id="CAD9772933.1"/>
    </source>
</evidence>
<reference evidence="3" key="1">
    <citation type="submission" date="2021-01" db="EMBL/GenBank/DDBJ databases">
        <authorList>
            <person name="Corre E."/>
            <person name="Pelletier E."/>
            <person name="Niang G."/>
            <person name="Scheremetjew M."/>
            <person name="Finn R."/>
            <person name="Kale V."/>
            <person name="Holt S."/>
            <person name="Cochrane G."/>
            <person name="Meng A."/>
            <person name="Brown T."/>
            <person name="Cohen L."/>
        </authorList>
    </citation>
    <scope>NUCLEOTIDE SEQUENCE</scope>
    <source>
        <strain evidence="3">CCMP622</strain>
    </source>
</reference>
<feature type="transmembrane region" description="Helical" evidence="2">
    <location>
        <begin position="212"/>
        <end position="230"/>
    </location>
</feature>
<dbReference type="EMBL" id="HBHP01027314">
    <property type="protein sequence ID" value="CAD9772933.1"/>
    <property type="molecule type" value="Transcribed_RNA"/>
</dbReference>
<dbReference type="AlphaFoldDB" id="A0A7S2TXR0"/>
<feature type="transmembrane region" description="Helical" evidence="2">
    <location>
        <begin position="165"/>
        <end position="185"/>
    </location>
</feature>
<name>A0A7S2TXR0_9EUKA</name>
<keyword evidence="2" id="KW-0812">Transmembrane</keyword>
<feature type="transmembrane region" description="Helical" evidence="2">
    <location>
        <begin position="29"/>
        <end position="51"/>
    </location>
</feature>
<keyword evidence="2" id="KW-1133">Transmembrane helix</keyword>
<sequence>MYIFAGVLYTAAIWSTGLAILITHDTLPRMVMNLCTACLIIYLSIQTTYCIRELVRQTEKSTWKWGAKPNSPKDRKSHSPFSSRHPSERRSIARKFSSVMEHGAKSQKDSPKYQYSPKRGLGSFPTSERIVSHEGADVSISRNTVVIRKQAKATREELIKGLRNMLLLSTTVIIVVLVLFGFYGYGLYKDGQEDWEALQERKRRQYALDQDLGLYFHQVINVFFVYYSHVRIQLC</sequence>
<organism evidence="3">
    <name type="scientific">Lotharella oceanica</name>
    <dbReference type="NCBI Taxonomy" id="641309"/>
    <lineage>
        <taxon>Eukaryota</taxon>
        <taxon>Sar</taxon>
        <taxon>Rhizaria</taxon>
        <taxon>Cercozoa</taxon>
        <taxon>Chlorarachniophyceae</taxon>
        <taxon>Lotharella</taxon>
    </lineage>
</organism>
<evidence type="ECO:0000256" key="2">
    <source>
        <dbReference type="SAM" id="Phobius"/>
    </source>
</evidence>
<evidence type="ECO:0000256" key="1">
    <source>
        <dbReference type="SAM" id="MobiDB-lite"/>
    </source>
</evidence>
<feature type="compositionally biased region" description="Basic and acidic residues" evidence="1">
    <location>
        <begin position="102"/>
        <end position="111"/>
    </location>
</feature>
<feature type="region of interest" description="Disordered" evidence="1">
    <location>
        <begin position="62"/>
        <end position="124"/>
    </location>
</feature>
<gene>
    <name evidence="3" type="ORF">LSP00402_LOCUS16924</name>
</gene>
<proteinExistence type="predicted"/>
<keyword evidence="2" id="KW-0472">Membrane</keyword>